<sequence length="386" mass="43430">MKDWIMDVDRVSHYGLIANYNFCFMANLESPSSSLLAPMDPSASMPAGLRLLLQNFNSLIHIKLENTNYNLWRAQIYSVLDAHDLLPHVLAISHRPSMIIKDAQGIPVSNPEFLRWQLIDKHLRSCLFASITPRCCLMSSPFQLHQIGQALERFHSLSVLISIELKMRLLTLNKGTKSMQAYLDDVKVITDSLAAVNETVKDEDLMLYILRVLSPEFEAFKATFRLNMNRSLSIHEFTGLLIAEELNLNLQKPAKSIQPSETSTVLFTSYRGRGNPRGRGFGRSGGRHGNFSGGRGNYNSGGRNSFPGRSNFSPAPSIAENRSEVRTWCQICGKPFHRAIDCWYRDDFNTYASTKNPRGKQALIANPCSCSLDRLQVLLGILTQCE</sequence>
<proteinExistence type="predicted"/>
<dbReference type="Pfam" id="PF14223">
    <property type="entry name" value="Retrotran_gag_2"/>
    <property type="match status" value="1"/>
</dbReference>
<reference evidence="2 3" key="1">
    <citation type="journal article" date="2021" name="Comput. Struct. Biotechnol. J.">
        <title>De novo genome assembly of the potent medicinal plant Rehmannia glutinosa using nanopore technology.</title>
        <authorList>
            <person name="Ma L."/>
            <person name="Dong C."/>
            <person name="Song C."/>
            <person name="Wang X."/>
            <person name="Zheng X."/>
            <person name="Niu Y."/>
            <person name="Chen S."/>
            <person name="Feng W."/>
        </authorList>
    </citation>
    <scope>NUCLEOTIDE SEQUENCE [LARGE SCALE GENOMIC DNA]</scope>
    <source>
        <strain evidence="2">DH-2019</strain>
    </source>
</reference>
<evidence type="ECO:0000256" key="1">
    <source>
        <dbReference type="SAM" id="MobiDB-lite"/>
    </source>
</evidence>
<comment type="caution">
    <text evidence="2">The sequence shown here is derived from an EMBL/GenBank/DDBJ whole genome shotgun (WGS) entry which is preliminary data.</text>
</comment>
<gene>
    <name evidence="2" type="ORF">DH2020_027456</name>
</gene>
<feature type="compositionally biased region" description="Low complexity" evidence="1">
    <location>
        <begin position="297"/>
        <end position="306"/>
    </location>
</feature>
<protein>
    <submittedName>
        <fullName evidence="2">Uncharacterized protein</fullName>
    </submittedName>
</protein>
<evidence type="ECO:0000313" key="2">
    <source>
        <dbReference type="EMBL" id="KAK6138806.1"/>
    </source>
</evidence>
<keyword evidence="3" id="KW-1185">Reference proteome</keyword>
<name>A0ABR0VX27_REHGL</name>
<organism evidence="2 3">
    <name type="scientific">Rehmannia glutinosa</name>
    <name type="common">Chinese foxglove</name>
    <dbReference type="NCBI Taxonomy" id="99300"/>
    <lineage>
        <taxon>Eukaryota</taxon>
        <taxon>Viridiplantae</taxon>
        <taxon>Streptophyta</taxon>
        <taxon>Embryophyta</taxon>
        <taxon>Tracheophyta</taxon>
        <taxon>Spermatophyta</taxon>
        <taxon>Magnoliopsida</taxon>
        <taxon>eudicotyledons</taxon>
        <taxon>Gunneridae</taxon>
        <taxon>Pentapetalae</taxon>
        <taxon>asterids</taxon>
        <taxon>lamiids</taxon>
        <taxon>Lamiales</taxon>
        <taxon>Orobanchaceae</taxon>
        <taxon>Rehmannieae</taxon>
        <taxon>Rehmannia</taxon>
    </lineage>
</organism>
<feature type="compositionally biased region" description="Gly residues" evidence="1">
    <location>
        <begin position="275"/>
        <end position="296"/>
    </location>
</feature>
<dbReference type="EMBL" id="JABTTQ020000640">
    <property type="protein sequence ID" value="KAK6138806.1"/>
    <property type="molecule type" value="Genomic_DNA"/>
</dbReference>
<dbReference type="PANTHER" id="PTHR47481">
    <property type="match status" value="1"/>
</dbReference>
<evidence type="ECO:0000313" key="3">
    <source>
        <dbReference type="Proteomes" id="UP001318860"/>
    </source>
</evidence>
<dbReference type="Proteomes" id="UP001318860">
    <property type="component" value="Unassembled WGS sequence"/>
</dbReference>
<dbReference type="PANTHER" id="PTHR47481:SF30">
    <property type="entry name" value="CCHC-TYPE DOMAIN-CONTAINING PROTEIN"/>
    <property type="match status" value="1"/>
</dbReference>
<feature type="region of interest" description="Disordered" evidence="1">
    <location>
        <begin position="273"/>
        <end position="318"/>
    </location>
</feature>
<accession>A0ABR0VX27</accession>